<dbReference type="Pfam" id="PF00258">
    <property type="entry name" value="Flavodoxin_1"/>
    <property type="match status" value="1"/>
</dbReference>
<dbReference type="Pfam" id="PF00667">
    <property type="entry name" value="FAD_binding_1"/>
    <property type="match status" value="1"/>
</dbReference>
<dbReference type="Proteomes" id="UP000054408">
    <property type="component" value="Unassembled WGS sequence"/>
</dbReference>
<dbReference type="Gene3D" id="1.20.990.10">
    <property type="entry name" value="NADPH-cytochrome p450 Reductase, Chain A, domain 3"/>
    <property type="match status" value="1"/>
</dbReference>
<evidence type="ECO:0000256" key="6">
    <source>
        <dbReference type="ARBA" id="ARBA00022857"/>
    </source>
</evidence>
<protein>
    <recommendedName>
        <fullName evidence="8">NADPH--hemoprotein reductase</fullName>
        <ecNumber evidence="8">1.6.2.4</ecNumber>
    </recommendedName>
</protein>
<organism evidence="12 13">
    <name type="scientific">Thecamonas trahens ATCC 50062</name>
    <dbReference type="NCBI Taxonomy" id="461836"/>
    <lineage>
        <taxon>Eukaryota</taxon>
        <taxon>Apusozoa</taxon>
        <taxon>Apusomonadida</taxon>
        <taxon>Apusomonadidae</taxon>
        <taxon>Thecamonas</taxon>
    </lineage>
</organism>
<name>A0A0L0D7Y1_THETB</name>
<comment type="cofactor">
    <cofactor evidence="1">
        <name>FMN</name>
        <dbReference type="ChEBI" id="CHEBI:58210"/>
    </cofactor>
</comment>
<keyword evidence="4" id="KW-0288">FMN</keyword>
<dbReference type="InterPro" id="IPR017938">
    <property type="entry name" value="Riboflavin_synthase-like_b-brl"/>
</dbReference>
<dbReference type="Gene3D" id="3.40.50.360">
    <property type="match status" value="1"/>
</dbReference>
<dbReference type="OrthoDB" id="1856718at2759"/>
<dbReference type="InterPro" id="IPR039261">
    <property type="entry name" value="FNR_nucleotide-bd"/>
</dbReference>
<dbReference type="PRINTS" id="PR00371">
    <property type="entry name" value="FPNCR"/>
</dbReference>
<dbReference type="SUPFAM" id="SSF52218">
    <property type="entry name" value="Flavoproteins"/>
    <property type="match status" value="1"/>
</dbReference>
<feature type="chain" id="PRO_5005537281" description="NADPH--hemoprotein reductase" evidence="9">
    <location>
        <begin position="22"/>
        <end position="607"/>
    </location>
</feature>
<evidence type="ECO:0000313" key="13">
    <source>
        <dbReference type="Proteomes" id="UP000054408"/>
    </source>
</evidence>
<evidence type="ECO:0000313" key="12">
    <source>
        <dbReference type="EMBL" id="KNC48315.1"/>
    </source>
</evidence>
<dbReference type="EC" id="1.6.2.4" evidence="8"/>
<keyword evidence="7" id="KW-0560">Oxidoreductase</keyword>
<sequence length="607" mass="66026">MIIASAIAFAVWYLCFRPTSASASTRVPSFSGVAAVRAGGSGKSGSWSGKKDVAAAAADAGANLILIYGTQTGTSEDFAQRLAAESRRHACVPLVLDVDSIEFESLASLGAEAVACFVVATYGEGEPTDSAVEFHEWLTEEADEDALEGLQFTVFALGNKTYEHYQFMGRSVDEHIERLGGSRVYVRGEGDEDGQMEEDFLAWQTELWPTLVEVLGVDLDMADNSLIRLYETRILPSLPQPPTPPAPGTFDARHPFPALITANVELHGQASDRSCRLVHFDLSGSGLSYETGDHLGVLPHNDPELVDAVIGRLGFDPEIVLEMPPVDAAQKPYFPGATTFRNVVTKYVDITTPPSRYVLRALAELASDDAHRAELEDMVDMRSESGKAKYKAFVVDGCATIDDVLARFDSIVFDDMGYFVELMPKLIPRYYSISSSHKQHPNSVHITAVVLQYVSASGLLRKGVATNYLASLAPGADTCDIFIRTSHFRPPPNPATPCIMVGPGTGIAPFRGFLQDRDADRAAGADLGPTVLFFGCRTPDTDYLYADELDAYQASGTLSSLHIAFSRVGPSKIYVQHKIAEHAAQPNKAKYYMEKLAKAGRYQQDVW</sequence>
<dbReference type="PROSITE" id="PS50902">
    <property type="entry name" value="FLAVODOXIN_LIKE"/>
    <property type="match status" value="1"/>
</dbReference>
<comment type="cofactor">
    <cofactor evidence="2">
        <name>FAD</name>
        <dbReference type="ChEBI" id="CHEBI:57692"/>
    </cofactor>
</comment>
<dbReference type="GO" id="GO:0005829">
    <property type="term" value="C:cytosol"/>
    <property type="evidence" value="ECO:0007669"/>
    <property type="project" value="TreeGrafter"/>
</dbReference>
<dbReference type="STRING" id="461836.A0A0L0D7Y1"/>
<dbReference type="eggNOG" id="KOG1158">
    <property type="taxonomic scope" value="Eukaryota"/>
</dbReference>
<reference evidence="12 13" key="1">
    <citation type="submission" date="2010-05" db="EMBL/GenBank/DDBJ databases">
        <title>The Genome Sequence of Thecamonas trahens ATCC 50062.</title>
        <authorList>
            <consortium name="The Broad Institute Genome Sequencing Platform"/>
            <person name="Russ C."/>
            <person name="Cuomo C."/>
            <person name="Shea T."/>
            <person name="Young S.K."/>
            <person name="Zeng Q."/>
            <person name="Koehrsen M."/>
            <person name="Haas B."/>
            <person name="Borodovsky M."/>
            <person name="Guigo R."/>
            <person name="Alvarado L."/>
            <person name="Berlin A."/>
            <person name="Bochicchio J."/>
            <person name="Borenstein D."/>
            <person name="Chapman S."/>
            <person name="Chen Z."/>
            <person name="Freedman E."/>
            <person name="Gellesch M."/>
            <person name="Goldberg J."/>
            <person name="Griggs A."/>
            <person name="Gujja S."/>
            <person name="Heilman E."/>
            <person name="Heiman D."/>
            <person name="Hepburn T."/>
            <person name="Howarth C."/>
            <person name="Jen D."/>
            <person name="Larson L."/>
            <person name="Mehta T."/>
            <person name="Park D."/>
            <person name="Pearson M."/>
            <person name="Roberts A."/>
            <person name="Saif S."/>
            <person name="Shenoy N."/>
            <person name="Sisk P."/>
            <person name="Stolte C."/>
            <person name="Sykes S."/>
            <person name="Thomson T."/>
            <person name="Walk T."/>
            <person name="White J."/>
            <person name="Yandava C."/>
            <person name="Burger G."/>
            <person name="Gray M.W."/>
            <person name="Holland P.W.H."/>
            <person name="King N."/>
            <person name="Lang F.B.F."/>
            <person name="Roger A.J."/>
            <person name="Ruiz-Trillo I."/>
            <person name="Lander E."/>
            <person name="Nusbaum C."/>
        </authorList>
    </citation>
    <scope>NUCLEOTIDE SEQUENCE [LARGE SCALE GENOMIC DNA]</scope>
    <source>
        <strain evidence="12 13">ATCC 50062</strain>
    </source>
</reference>
<evidence type="ECO:0000256" key="8">
    <source>
        <dbReference type="ARBA" id="ARBA00023797"/>
    </source>
</evidence>
<dbReference type="InterPro" id="IPR001433">
    <property type="entry name" value="OxRdtase_FAD/NAD-bd"/>
</dbReference>
<evidence type="ECO:0000259" key="10">
    <source>
        <dbReference type="PROSITE" id="PS50902"/>
    </source>
</evidence>
<dbReference type="InterPro" id="IPR008254">
    <property type="entry name" value="Flavodoxin/NO_synth"/>
</dbReference>
<dbReference type="InterPro" id="IPR023173">
    <property type="entry name" value="NADPH_Cyt_P450_Rdtase_alpha"/>
</dbReference>
<evidence type="ECO:0000256" key="4">
    <source>
        <dbReference type="ARBA" id="ARBA00022643"/>
    </source>
</evidence>
<keyword evidence="3" id="KW-0285">Flavoprotein</keyword>
<evidence type="ECO:0000256" key="5">
    <source>
        <dbReference type="ARBA" id="ARBA00022827"/>
    </source>
</evidence>
<dbReference type="Gene3D" id="2.40.30.10">
    <property type="entry name" value="Translation factors"/>
    <property type="match status" value="1"/>
</dbReference>
<dbReference type="InterPro" id="IPR029039">
    <property type="entry name" value="Flavoprotein-like_sf"/>
</dbReference>
<dbReference type="Pfam" id="PF00175">
    <property type="entry name" value="NAD_binding_1"/>
    <property type="match status" value="1"/>
</dbReference>
<evidence type="ECO:0000256" key="2">
    <source>
        <dbReference type="ARBA" id="ARBA00001974"/>
    </source>
</evidence>
<dbReference type="InterPro" id="IPR017927">
    <property type="entry name" value="FAD-bd_FR_type"/>
</dbReference>
<accession>A0A0L0D7Y1</accession>
<evidence type="ECO:0000256" key="3">
    <source>
        <dbReference type="ARBA" id="ARBA00022630"/>
    </source>
</evidence>
<dbReference type="PROSITE" id="PS51384">
    <property type="entry name" value="FAD_FR"/>
    <property type="match status" value="1"/>
</dbReference>
<evidence type="ECO:0000256" key="9">
    <source>
        <dbReference type="SAM" id="SignalP"/>
    </source>
</evidence>
<dbReference type="SUPFAM" id="SSF63380">
    <property type="entry name" value="Riboflavin synthase domain-like"/>
    <property type="match status" value="1"/>
</dbReference>
<dbReference type="PANTHER" id="PTHR19384:SF17">
    <property type="entry name" value="NADPH--CYTOCHROME P450 REDUCTASE"/>
    <property type="match status" value="1"/>
</dbReference>
<dbReference type="PANTHER" id="PTHR19384">
    <property type="entry name" value="NITRIC OXIDE SYNTHASE-RELATED"/>
    <property type="match status" value="1"/>
</dbReference>
<evidence type="ECO:0000256" key="1">
    <source>
        <dbReference type="ARBA" id="ARBA00001917"/>
    </source>
</evidence>
<dbReference type="GO" id="GO:0010181">
    <property type="term" value="F:FMN binding"/>
    <property type="evidence" value="ECO:0007669"/>
    <property type="project" value="InterPro"/>
</dbReference>
<keyword evidence="13" id="KW-1185">Reference proteome</keyword>
<dbReference type="GeneID" id="25564084"/>
<dbReference type="PRINTS" id="PR00369">
    <property type="entry name" value="FLAVODOXIN"/>
</dbReference>
<feature type="domain" description="FAD-binding FR-type" evidence="11">
    <location>
        <begin position="253"/>
        <end position="491"/>
    </location>
</feature>
<proteinExistence type="predicted"/>
<feature type="signal peptide" evidence="9">
    <location>
        <begin position="1"/>
        <end position="21"/>
    </location>
</feature>
<dbReference type="EMBL" id="GL349450">
    <property type="protein sequence ID" value="KNC48315.1"/>
    <property type="molecule type" value="Genomic_DNA"/>
</dbReference>
<dbReference type="Gene3D" id="3.40.50.80">
    <property type="entry name" value="Nucleotide-binding domain of ferredoxin-NADP reductase (FNR) module"/>
    <property type="match status" value="1"/>
</dbReference>
<feature type="domain" description="Flavodoxin-like" evidence="10">
    <location>
        <begin position="64"/>
        <end position="208"/>
    </location>
</feature>
<dbReference type="SUPFAM" id="SSF52343">
    <property type="entry name" value="Ferredoxin reductase-like, C-terminal NADP-linked domain"/>
    <property type="match status" value="1"/>
</dbReference>
<evidence type="ECO:0000259" key="11">
    <source>
        <dbReference type="PROSITE" id="PS51384"/>
    </source>
</evidence>
<keyword evidence="6" id="KW-0521">NADP</keyword>
<evidence type="ECO:0000256" key="7">
    <source>
        <dbReference type="ARBA" id="ARBA00023002"/>
    </source>
</evidence>
<dbReference type="OMA" id="QKRYQRD"/>
<gene>
    <name evidence="12" type="ORF">AMSG_04546</name>
</gene>
<dbReference type="InterPro" id="IPR001094">
    <property type="entry name" value="Flavdoxin-like"/>
</dbReference>
<keyword evidence="5" id="KW-0274">FAD</keyword>
<dbReference type="GO" id="GO:0050660">
    <property type="term" value="F:flavin adenine dinucleotide binding"/>
    <property type="evidence" value="ECO:0007669"/>
    <property type="project" value="TreeGrafter"/>
</dbReference>
<dbReference type="GO" id="GO:0003958">
    <property type="term" value="F:NADPH-hemoprotein reductase activity"/>
    <property type="evidence" value="ECO:0007669"/>
    <property type="project" value="UniProtKB-EC"/>
</dbReference>
<dbReference type="RefSeq" id="XP_013758882.1">
    <property type="nucleotide sequence ID" value="XM_013903428.1"/>
</dbReference>
<dbReference type="InterPro" id="IPR001709">
    <property type="entry name" value="Flavoprot_Pyr_Nucl_cyt_Rdtase"/>
</dbReference>
<dbReference type="AlphaFoldDB" id="A0A0L0D7Y1"/>
<keyword evidence="9" id="KW-0732">Signal</keyword>
<dbReference type="InterPro" id="IPR003097">
    <property type="entry name" value="CysJ-like_FAD-binding"/>
</dbReference>